<accession>A0ABW5Q782</accession>
<dbReference type="Proteomes" id="UP001597452">
    <property type="component" value="Unassembled WGS sequence"/>
</dbReference>
<gene>
    <name evidence="1" type="primary">gpGT</name>
    <name evidence="1" type="ORF">ACFSW4_02220</name>
</gene>
<comment type="caution">
    <text evidence="1">The sequence shown here is derived from an EMBL/GenBank/DDBJ whole genome shotgun (WGS) entry which is preliminary data.</text>
</comment>
<evidence type="ECO:0000313" key="2">
    <source>
        <dbReference type="Proteomes" id="UP001597452"/>
    </source>
</evidence>
<dbReference type="NCBIfam" id="NF047426">
    <property type="entry name" value="tail_chap_PVL_C"/>
    <property type="match status" value="1"/>
</dbReference>
<evidence type="ECO:0000313" key="1">
    <source>
        <dbReference type="EMBL" id="MFD2637687.1"/>
    </source>
</evidence>
<proteinExistence type="predicted"/>
<dbReference type="EMBL" id="JBHUMZ010000010">
    <property type="protein sequence ID" value="MFD2637687.1"/>
    <property type="molecule type" value="Genomic_DNA"/>
</dbReference>
<name>A0ABW5Q782_9BACI</name>
<sequence>MKQGKDINDVLNMPFNFVLELLSKETKPREETSLITAFGG</sequence>
<reference evidence="2" key="1">
    <citation type="journal article" date="2019" name="Int. J. Syst. Evol. Microbiol.">
        <title>The Global Catalogue of Microorganisms (GCM) 10K type strain sequencing project: providing services to taxonomists for standard genome sequencing and annotation.</title>
        <authorList>
            <consortium name="The Broad Institute Genomics Platform"/>
            <consortium name="The Broad Institute Genome Sequencing Center for Infectious Disease"/>
            <person name="Wu L."/>
            <person name="Ma J."/>
        </authorList>
    </citation>
    <scope>NUCLEOTIDE SEQUENCE [LARGE SCALE GENOMIC DNA]</scope>
    <source>
        <strain evidence="2">TISTR 1571</strain>
    </source>
</reference>
<organism evidence="1 2">
    <name type="scientific">Piscibacillus salipiscarius</name>
    <dbReference type="NCBI Taxonomy" id="299480"/>
    <lineage>
        <taxon>Bacteria</taxon>
        <taxon>Bacillati</taxon>
        <taxon>Bacillota</taxon>
        <taxon>Bacilli</taxon>
        <taxon>Bacillales</taxon>
        <taxon>Bacillaceae</taxon>
        <taxon>Piscibacillus</taxon>
    </lineage>
</organism>
<keyword evidence="2" id="KW-1185">Reference proteome</keyword>
<protein>
    <submittedName>
        <fullName evidence="1">Phage tail assembly chaperone GT</fullName>
    </submittedName>
</protein>